<dbReference type="Gene3D" id="2.160.20.120">
    <property type="match status" value="1"/>
</dbReference>
<protein>
    <submittedName>
        <fullName evidence="3">DUF2807 domain-containing protein</fullName>
    </submittedName>
</protein>
<reference evidence="4" key="1">
    <citation type="journal article" date="2019" name="Int. J. Syst. Evol. Microbiol.">
        <title>The Global Catalogue of Microorganisms (GCM) 10K type strain sequencing project: providing services to taxonomists for standard genome sequencing and annotation.</title>
        <authorList>
            <consortium name="The Broad Institute Genomics Platform"/>
            <consortium name="The Broad Institute Genome Sequencing Center for Infectious Disease"/>
            <person name="Wu L."/>
            <person name="Ma J."/>
        </authorList>
    </citation>
    <scope>NUCLEOTIDE SEQUENCE [LARGE SCALE GENOMIC DNA]</scope>
    <source>
        <strain evidence="4">CGMCC 1.8957</strain>
    </source>
</reference>
<dbReference type="EMBL" id="BNAQ01000003">
    <property type="protein sequence ID" value="GHH19200.1"/>
    <property type="molecule type" value="Genomic_DNA"/>
</dbReference>
<comment type="caution">
    <text evidence="3">The sequence shown here is derived from an EMBL/GenBank/DDBJ whole genome shotgun (WGS) entry which is preliminary data.</text>
</comment>
<name>A0ABQ3LLI9_9SPHN</name>
<sequence length="241" mass="24153">MRVLPFLIAVPLAACSFNSDASPPGDSAPRATRSFAIADFTGVALRGSDDVDVRVGSGFSVRAQGARSELDKLEIVREGDTLRVGRKKNLGGFSWGSKQDRVKIFVTMPRIVAAQIAGSGNMAIDRVAGARFDADAAGSGDLSIGALAVPQAKLAVAGSGNITAKGAVERLAIDVAGSGNVAARGLKARGATVSIAGSGDVTADVSGEARVSMVGSGNVDLGPAAHCTTTKVGSGEVRCGG</sequence>
<feature type="domain" description="Putative auto-transporter adhesin head GIN" evidence="2">
    <location>
        <begin position="39"/>
        <end position="220"/>
    </location>
</feature>
<evidence type="ECO:0000313" key="4">
    <source>
        <dbReference type="Proteomes" id="UP000652430"/>
    </source>
</evidence>
<dbReference type="InterPro" id="IPR021255">
    <property type="entry name" value="DUF2807"/>
</dbReference>
<dbReference type="RefSeq" id="WP_189676583.1">
    <property type="nucleotide sequence ID" value="NZ_BNAQ01000003.1"/>
</dbReference>
<evidence type="ECO:0000313" key="3">
    <source>
        <dbReference type="EMBL" id="GHH19200.1"/>
    </source>
</evidence>
<keyword evidence="4" id="KW-1185">Reference proteome</keyword>
<feature type="signal peptide" evidence="1">
    <location>
        <begin position="1"/>
        <end position="21"/>
    </location>
</feature>
<proteinExistence type="predicted"/>
<evidence type="ECO:0000259" key="2">
    <source>
        <dbReference type="Pfam" id="PF10988"/>
    </source>
</evidence>
<feature type="chain" id="PRO_5045197555" evidence="1">
    <location>
        <begin position="22"/>
        <end position="241"/>
    </location>
</feature>
<accession>A0ABQ3LLI9</accession>
<gene>
    <name evidence="3" type="ORF">GCM10008023_25960</name>
</gene>
<keyword evidence="1" id="KW-0732">Signal</keyword>
<evidence type="ECO:0000256" key="1">
    <source>
        <dbReference type="SAM" id="SignalP"/>
    </source>
</evidence>
<dbReference type="Proteomes" id="UP000652430">
    <property type="component" value="Unassembled WGS sequence"/>
</dbReference>
<organism evidence="3 4">
    <name type="scientific">Sphingomonas glacialis</name>
    <dbReference type="NCBI Taxonomy" id="658225"/>
    <lineage>
        <taxon>Bacteria</taxon>
        <taxon>Pseudomonadati</taxon>
        <taxon>Pseudomonadota</taxon>
        <taxon>Alphaproteobacteria</taxon>
        <taxon>Sphingomonadales</taxon>
        <taxon>Sphingomonadaceae</taxon>
        <taxon>Sphingomonas</taxon>
    </lineage>
</organism>
<dbReference type="Pfam" id="PF10988">
    <property type="entry name" value="DUF2807"/>
    <property type="match status" value="1"/>
</dbReference>